<dbReference type="SUPFAM" id="SSF52540">
    <property type="entry name" value="P-loop containing nucleoside triphosphate hydrolases"/>
    <property type="match status" value="1"/>
</dbReference>
<dbReference type="InterPro" id="IPR003340">
    <property type="entry name" value="B3_DNA-bd"/>
</dbReference>
<dbReference type="GO" id="GO:0005524">
    <property type="term" value="F:ATP binding"/>
    <property type="evidence" value="ECO:0007669"/>
    <property type="project" value="UniProtKB-KW"/>
</dbReference>
<accession>A0AAD6LS61</accession>
<dbReference type="GO" id="GO:0007131">
    <property type="term" value="P:reciprocal meiotic recombination"/>
    <property type="evidence" value="ECO:0007669"/>
    <property type="project" value="TreeGrafter"/>
</dbReference>
<dbReference type="InterPro" id="IPR015300">
    <property type="entry name" value="DNA-bd_pseudobarrel_sf"/>
</dbReference>
<gene>
    <name evidence="12" type="ORF">NC653_032634</name>
</gene>
<dbReference type="GO" id="GO:0140664">
    <property type="term" value="F:ATP-dependent DNA damage sensor activity"/>
    <property type="evidence" value="ECO:0007669"/>
    <property type="project" value="InterPro"/>
</dbReference>
<dbReference type="GO" id="GO:0005657">
    <property type="term" value="C:replication fork"/>
    <property type="evidence" value="ECO:0007669"/>
    <property type="project" value="TreeGrafter"/>
</dbReference>
<dbReference type="PROSITE" id="PS50162">
    <property type="entry name" value="RECA_2"/>
    <property type="match status" value="1"/>
</dbReference>
<evidence type="ECO:0000256" key="10">
    <source>
        <dbReference type="ARBA" id="ARBA00040674"/>
    </source>
</evidence>
<dbReference type="GO" id="GO:0033063">
    <property type="term" value="C:Rad51B-Rad51C-Rad51D-XRCC2 complex"/>
    <property type="evidence" value="ECO:0007669"/>
    <property type="project" value="TreeGrafter"/>
</dbReference>
<dbReference type="InterPro" id="IPR013632">
    <property type="entry name" value="Rad51_C"/>
</dbReference>
<keyword evidence="5" id="KW-0805">Transcription regulation</keyword>
<evidence type="ECO:0000256" key="7">
    <source>
        <dbReference type="ARBA" id="ARBA00023163"/>
    </source>
</evidence>
<dbReference type="SUPFAM" id="SSF101936">
    <property type="entry name" value="DNA-binding pseudobarrel domain"/>
    <property type="match status" value="1"/>
</dbReference>
<dbReference type="EMBL" id="JAQIZT010000014">
    <property type="protein sequence ID" value="KAJ6972115.1"/>
    <property type="molecule type" value="Genomic_DNA"/>
</dbReference>
<feature type="domain" description="RecA family profile 1" evidence="11">
    <location>
        <begin position="177"/>
        <end position="370"/>
    </location>
</feature>
<keyword evidence="8" id="KW-0234">DNA repair</keyword>
<keyword evidence="3" id="KW-0227">DNA damage</keyword>
<sequence length="479" mass="53975">MAIFSKLLTKTDIEKRLSFPTKCLRSLPCFGRGHAVDFHVMDECGQVWTFRCTIRKKNNPKPVISKDWSKFVSSKHLDVGDKITLSKLDNEVGCAFYRIEVKKPVKLFGVNVDLEISDGEALEILKVASSPGSLMDGLDGSNAILQQEQQQQSLNPKDWIVADPQNAWDLLHEERSLMTRLTTSCADLDDILGGGISCKQVTEIGGVPGIGKTQLGIQLAVNVQMPSYCGGLGGKAIYIDTEGSFMGERAQEIAEACVEDISEYKRFLHKDLQACQGEIHGKDVLQNIYFFRICSYTEQIALINYLEEFISDHKDVKIVIIDSVAFHFRQGFEDLALRTRILGEMALKLVKLAKMCSLALTELRKVFGTVLISVYFEHAYHLSHQYDVACFLNDAMYAAVVLLNQVTTRYMEGSFQLSFSLGDSWSRWCTNRIILYWNRNERYAYIDKSPYLRPAAAPYSVTARGIRNSAPHCKRSKLV</sequence>
<keyword evidence="9" id="KW-0539">Nucleus</keyword>
<dbReference type="PANTHER" id="PTHR46239">
    <property type="entry name" value="DNA REPAIR PROTEIN RAD51 HOMOLOG 3 RAD51C"/>
    <property type="match status" value="1"/>
</dbReference>
<evidence type="ECO:0000259" key="11">
    <source>
        <dbReference type="PROSITE" id="PS50162"/>
    </source>
</evidence>
<dbReference type="GO" id="GO:0000400">
    <property type="term" value="F:four-way junction DNA binding"/>
    <property type="evidence" value="ECO:0007669"/>
    <property type="project" value="TreeGrafter"/>
</dbReference>
<evidence type="ECO:0000256" key="8">
    <source>
        <dbReference type="ARBA" id="ARBA00023204"/>
    </source>
</evidence>
<comment type="caution">
    <text evidence="12">The sequence shown here is derived from an EMBL/GenBank/DDBJ whole genome shotgun (WGS) entry which is preliminary data.</text>
</comment>
<dbReference type="Pfam" id="PF02362">
    <property type="entry name" value="B3"/>
    <property type="match status" value="1"/>
</dbReference>
<dbReference type="InterPro" id="IPR052093">
    <property type="entry name" value="HR_Repair_Mediator"/>
</dbReference>
<evidence type="ECO:0000313" key="12">
    <source>
        <dbReference type="EMBL" id="KAJ6972115.1"/>
    </source>
</evidence>
<dbReference type="AlphaFoldDB" id="A0AAD6LS61"/>
<evidence type="ECO:0000256" key="1">
    <source>
        <dbReference type="ARBA" id="ARBA00004123"/>
    </source>
</evidence>
<dbReference type="Gene3D" id="2.40.330.10">
    <property type="entry name" value="DNA-binding pseudobarrel domain"/>
    <property type="match status" value="1"/>
</dbReference>
<reference evidence="12" key="1">
    <citation type="journal article" date="2023" name="Mol. Ecol. Resour.">
        <title>Chromosome-level genome assembly of a triploid poplar Populus alba 'Berolinensis'.</title>
        <authorList>
            <person name="Chen S."/>
            <person name="Yu Y."/>
            <person name="Wang X."/>
            <person name="Wang S."/>
            <person name="Zhang T."/>
            <person name="Zhou Y."/>
            <person name="He R."/>
            <person name="Meng N."/>
            <person name="Wang Y."/>
            <person name="Liu W."/>
            <person name="Liu Z."/>
            <person name="Liu J."/>
            <person name="Guo Q."/>
            <person name="Huang H."/>
            <person name="Sederoff R.R."/>
            <person name="Wang G."/>
            <person name="Qu G."/>
            <person name="Chen S."/>
        </authorList>
    </citation>
    <scope>NUCLEOTIDE SEQUENCE</scope>
    <source>
        <strain evidence="12">SC-2020</strain>
    </source>
</reference>
<dbReference type="Pfam" id="PF08423">
    <property type="entry name" value="Rad51"/>
    <property type="match status" value="1"/>
</dbReference>
<keyword evidence="6" id="KW-0238">DNA-binding</keyword>
<organism evidence="12 13">
    <name type="scientific">Populus alba x Populus x berolinensis</name>
    <dbReference type="NCBI Taxonomy" id="444605"/>
    <lineage>
        <taxon>Eukaryota</taxon>
        <taxon>Viridiplantae</taxon>
        <taxon>Streptophyta</taxon>
        <taxon>Embryophyta</taxon>
        <taxon>Tracheophyta</taxon>
        <taxon>Spermatophyta</taxon>
        <taxon>Magnoliopsida</taxon>
        <taxon>eudicotyledons</taxon>
        <taxon>Gunneridae</taxon>
        <taxon>Pentapetalae</taxon>
        <taxon>rosids</taxon>
        <taxon>fabids</taxon>
        <taxon>Malpighiales</taxon>
        <taxon>Salicaceae</taxon>
        <taxon>Saliceae</taxon>
        <taxon>Populus</taxon>
    </lineage>
</organism>
<evidence type="ECO:0000313" key="13">
    <source>
        <dbReference type="Proteomes" id="UP001164929"/>
    </source>
</evidence>
<dbReference type="InterPro" id="IPR027417">
    <property type="entry name" value="P-loop_NTPase"/>
</dbReference>
<proteinExistence type="predicted"/>
<protein>
    <recommendedName>
        <fullName evidence="10">DNA repair protein RAD51 homolog 3</fullName>
    </recommendedName>
</protein>
<dbReference type="Gene3D" id="3.40.50.300">
    <property type="entry name" value="P-loop containing nucleotide triphosphate hydrolases"/>
    <property type="match status" value="2"/>
</dbReference>
<dbReference type="GO" id="GO:0000707">
    <property type="term" value="P:meiotic DNA recombinase assembly"/>
    <property type="evidence" value="ECO:0007669"/>
    <property type="project" value="TreeGrafter"/>
</dbReference>
<evidence type="ECO:0000256" key="6">
    <source>
        <dbReference type="ARBA" id="ARBA00023125"/>
    </source>
</evidence>
<dbReference type="Proteomes" id="UP001164929">
    <property type="component" value="Chromosome 14"/>
</dbReference>
<dbReference type="GO" id="GO:0008821">
    <property type="term" value="F:crossover junction DNA endonuclease activity"/>
    <property type="evidence" value="ECO:0007669"/>
    <property type="project" value="TreeGrafter"/>
</dbReference>
<keyword evidence="13" id="KW-1185">Reference proteome</keyword>
<evidence type="ECO:0000256" key="3">
    <source>
        <dbReference type="ARBA" id="ARBA00022763"/>
    </source>
</evidence>
<evidence type="ECO:0000256" key="9">
    <source>
        <dbReference type="ARBA" id="ARBA00023242"/>
    </source>
</evidence>
<evidence type="ECO:0000256" key="4">
    <source>
        <dbReference type="ARBA" id="ARBA00022840"/>
    </source>
</evidence>
<keyword evidence="2" id="KW-0547">Nucleotide-binding</keyword>
<name>A0AAD6LS61_9ROSI</name>
<comment type="subcellular location">
    <subcellularLocation>
        <location evidence="1">Nucleus</location>
    </subcellularLocation>
</comment>
<dbReference type="CDD" id="cd10017">
    <property type="entry name" value="B3_DNA"/>
    <property type="match status" value="1"/>
</dbReference>
<keyword evidence="7" id="KW-0804">Transcription</keyword>
<dbReference type="SMART" id="SM01019">
    <property type="entry name" value="B3"/>
    <property type="match status" value="1"/>
</dbReference>
<dbReference type="CDD" id="cd19492">
    <property type="entry name" value="Rad51C"/>
    <property type="match status" value="1"/>
</dbReference>
<evidence type="ECO:0000256" key="5">
    <source>
        <dbReference type="ARBA" id="ARBA00023015"/>
    </source>
</evidence>
<keyword evidence="4" id="KW-0067">ATP-binding</keyword>
<dbReference type="InterPro" id="IPR020588">
    <property type="entry name" value="RecA_ATP-bd"/>
</dbReference>
<dbReference type="PANTHER" id="PTHR46239:SF1">
    <property type="entry name" value="DNA REPAIR PROTEIN RAD51 HOMOLOG 3"/>
    <property type="match status" value="1"/>
</dbReference>
<dbReference type="GO" id="GO:0033065">
    <property type="term" value="C:Rad51C-XRCC3 complex"/>
    <property type="evidence" value="ECO:0007669"/>
    <property type="project" value="TreeGrafter"/>
</dbReference>
<evidence type="ECO:0000256" key="2">
    <source>
        <dbReference type="ARBA" id="ARBA00022741"/>
    </source>
</evidence>